<sequence length="997" mass="112787">MRGLRFIKKLRRDHSEKRSVHKSRSDDGLSEPELLATAQESQQETDDLWMKAELLLKKDEKTSKILAAATEILEADFHFQVPSNALIARDQICSFLDAQARKLEEKKWVVTLGGHSVAVEERLSRTFRNVLMVKDVINTAATASPPAAVACAGVMVGLLLVVQAVEQHESLLRGLETTSALIPRLHLMEDLYLHPNAEVTAQLRKEFSETLTLLYSKIIEFQARAICYLQKHSVSRLFRNLFKQDGWNDLVQDMQGLETKAQSFASVIEPTVMRKKLNNIEKALSTVQIWRTTSTRDEKVKEFFKLLYTCPYRDRKDRNSKRVPGTCEWFTDHSLFQMWEQSAQSGLLWVTADPGCGKSVLTKFLVDDFLPSHKRTVCYFFFKDDFPDQRSATNALSAILRQLFMAQPHLLSDSVLEKQDTDGDKLVGSFNDLWDILISVACHLKAGEVICALDALDECQEDDRRQLIQALNSLYSERPEKHNLKFLVTSRPYDHIRRGFQELEDKVPTIHLSGEGEVETQEISHEIDLVIKKRVEDISKQNDLRPDECSYLQQQLTSVRNRTYLWVSLTLDVIENMSGFTKGNIRQTVQNLPQNVDEAYNRILNRTSEKDKARKLLHIITAAERPLSMRELALAMAFSAGHRSIPDVLDELETDDKRFKRSIRDLCGLFLIVMGGKVYLLHQTAKEFLVGSSQLGPLSLNDSLQSNTWKHCLKPEESHKILAHTCMSYLTLIHNTTADSLHYFLKYAVCNWPSHFRRAFAQYEHEAAELGYKLCRSGSKVYETWSKEYKSQVRRFPRRPTTLLIASYLGLAPVVKLLLDNEKVDVNSRDTYGLTALSLAAENGHEAVVKLLLDTGKVDVNSRDSNGRTPLSLAAESGHEAVVKLLLDTGKVDVDSRDSEYGQTPLSFAAWNGYEVVLKLLIDTRKVDVDSRDSDGQTSLSRAAQKGCEAVVKLLLETGKVDVNSRDSNGQTPLSWAMKNGHGAVVTLLENTGIASR</sequence>
<feature type="repeat" description="ANK" evidence="2">
    <location>
        <begin position="935"/>
        <end position="959"/>
    </location>
</feature>
<evidence type="ECO:0000313" key="8">
    <source>
        <dbReference type="EMBL" id="KAF7168774.1"/>
    </source>
</evidence>
<dbReference type="Pfam" id="PF22939">
    <property type="entry name" value="WHD_GPIID"/>
    <property type="match status" value="1"/>
</dbReference>
<feature type="domain" description="DUF7069" evidence="6">
    <location>
        <begin position="523"/>
        <end position="576"/>
    </location>
</feature>
<dbReference type="InterPro" id="IPR031359">
    <property type="entry name" value="NACHT_N"/>
</dbReference>
<evidence type="ECO:0000259" key="4">
    <source>
        <dbReference type="Pfam" id="PF17100"/>
    </source>
</evidence>
<dbReference type="InterPro" id="IPR002110">
    <property type="entry name" value="Ankyrin_rpt"/>
</dbReference>
<dbReference type="Pfam" id="PF24883">
    <property type="entry name" value="NPHP3_N"/>
    <property type="match status" value="1"/>
</dbReference>
<proteinExistence type="predicted"/>
<dbReference type="SMART" id="SM00248">
    <property type="entry name" value="ANK"/>
    <property type="match status" value="6"/>
</dbReference>
<dbReference type="InterPro" id="IPR055497">
    <property type="entry name" value="DUF7069"/>
</dbReference>
<gene>
    <name evidence="8" type="ORF">CNMCM5623_001667</name>
</gene>
<name>A0A8H6QAB5_9EURO</name>
<feature type="repeat" description="ANK" evidence="2">
    <location>
        <begin position="866"/>
        <end position="890"/>
    </location>
</feature>
<accession>A0A8H6QAB5</accession>
<dbReference type="Pfam" id="PF23239">
    <property type="entry name" value="DUF7069"/>
    <property type="match status" value="1"/>
</dbReference>
<dbReference type="InterPro" id="IPR036770">
    <property type="entry name" value="Ankyrin_rpt-contain_sf"/>
</dbReference>
<feature type="compositionally biased region" description="Basic and acidic residues" evidence="3">
    <location>
        <begin position="13"/>
        <end position="27"/>
    </location>
</feature>
<organism evidence="8 9">
    <name type="scientific">Aspergillus felis</name>
    <dbReference type="NCBI Taxonomy" id="1287682"/>
    <lineage>
        <taxon>Eukaryota</taxon>
        <taxon>Fungi</taxon>
        <taxon>Dikarya</taxon>
        <taxon>Ascomycota</taxon>
        <taxon>Pezizomycotina</taxon>
        <taxon>Eurotiomycetes</taxon>
        <taxon>Eurotiomycetidae</taxon>
        <taxon>Eurotiales</taxon>
        <taxon>Aspergillaceae</taxon>
        <taxon>Aspergillus</taxon>
        <taxon>Aspergillus subgen. Fumigati</taxon>
    </lineage>
</organism>
<comment type="caution">
    <text evidence="8">The sequence shown here is derived from an EMBL/GenBank/DDBJ whole genome shotgun (WGS) entry which is preliminary data.</text>
</comment>
<dbReference type="Pfam" id="PF17100">
    <property type="entry name" value="NACHT_N"/>
    <property type="match status" value="1"/>
</dbReference>
<protein>
    <recommendedName>
        <fullName evidence="10">NWD NACHT-NTPase N-terminal domain-containing protein</fullName>
    </recommendedName>
</protein>
<reference evidence="8" key="1">
    <citation type="submission" date="2020-06" db="EMBL/GenBank/DDBJ databases">
        <title>Draft genome sequences of strains closely related to Aspergillus parafelis and Aspergillus hiratsukae.</title>
        <authorList>
            <person name="Dos Santos R.A.C."/>
            <person name="Rivero-Menendez O."/>
            <person name="Steenwyk J.L."/>
            <person name="Mead M.E."/>
            <person name="Goldman G.H."/>
            <person name="Alastruey-Izquierdo A."/>
            <person name="Rokas A."/>
        </authorList>
    </citation>
    <scope>NUCLEOTIDE SEQUENCE</scope>
    <source>
        <strain evidence="8">CNM-CM5623</strain>
    </source>
</reference>
<feature type="domain" description="NWD NACHT-NTPase N-terminal" evidence="4">
    <location>
        <begin position="96"/>
        <end position="259"/>
    </location>
</feature>
<dbReference type="PANTHER" id="PTHR10039:SF17">
    <property type="entry name" value="FUNGAL STAND N-TERMINAL GOODBYE DOMAIN-CONTAINING PROTEIN-RELATED"/>
    <property type="match status" value="1"/>
</dbReference>
<dbReference type="Gene3D" id="3.40.50.300">
    <property type="entry name" value="P-loop containing nucleotide triphosphate hydrolases"/>
    <property type="match status" value="1"/>
</dbReference>
<dbReference type="PROSITE" id="PS50297">
    <property type="entry name" value="ANK_REP_REGION"/>
    <property type="match status" value="4"/>
</dbReference>
<feature type="region of interest" description="Disordered" evidence="3">
    <location>
        <begin position="10"/>
        <end position="42"/>
    </location>
</feature>
<evidence type="ECO:0000259" key="7">
    <source>
        <dbReference type="Pfam" id="PF24883"/>
    </source>
</evidence>
<dbReference type="InterPro" id="IPR054471">
    <property type="entry name" value="GPIID_WHD"/>
</dbReference>
<evidence type="ECO:0000256" key="2">
    <source>
        <dbReference type="PROSITE-ProRule" id="PRU00023"/>
    </source>
</evidence>
<dbReference type="PROSITE" id="PS50088">
    <property type="entry name" value="ANK_REPEAT"/>
    <property type="match status" value="4"/>
</dbReference>
<dbReference type="EMBL" id="JACBAE010001257">
    <property type="protein sequence ID" value="KAF7168774.1"/>
    <property type="molecule type" value="Genomic_DNA"/>
</dbReference>
<evidence type="ECO:0000259" key="5">
    <source>
        <dbReference type="Pfam" id="PF22939"/>
    </source>
</evidence>
<feature type="domain" description="Nephrocystin 3-like N-terminal" evidence="7">
    <location>
        <begin position="325"/>
        <end position="491"/>
    </location>
</feature>
<keyword evidence="1" id="KW-0677">Repeat</keyword>
<dbReference type="AlphaFoldDB" id="A0A8H6QAB5"/>
<dbReference type="SUPFAM" id="SSF48403">
    <property type="entry name" value="Ankyrin repeat"/>
    <property type="match status" value="1"/>
</dbReference>
<dbReference type="PANTHER" id="PTHR10039">
    <property type="entry name" value="AMELOGENIN"/>
    <property type="match status" value="1"/>
</dbReference>
<keyword evidence="2" id="KW-0040">ANK repeat</keyword>
<dbReference type="InterPro" id="IPR056884">
    <property type="entry name" value="NPHP3-like_N"/>
</dbReference>
<evidence type="ECO:0000256" key="1">
    <source>
        <dbReference type="ARBA" id="ARBA00022737"/>
    </source>
</evidence>
<dbReference type="Proteomes" id="UP000654922">
    <property type="component" value="Unassembled WGS sequence"/>
</dbReference>
<dbReference type="InterPro" id="IPR027417">
    <property type="entry name" value="P-loop_NTPase"/>
</dbReference>
<dbReference type="Gene3D" id="1.25.40.20">
    <property type="entry name" value="Ankyrin repeat-containing domain"/>
    <property type="match status" value="2"/>
</dbReference>
<evidence type="ECO:0000256" key="3">
    <source>
        <dbReference type="SAM" id="MobiDB-lite"/>
    </source>
</evidence>
<feature type="repeat" description="ANK" evidence="2">
    <location>
        <begin position="969"/>
        <end position="997"/>
    </location>
</feature>
<dbReference type="Pfam" id="PF12796">
    <property type="entry name" value="Ank_2"/>
    <property type="match status" value="2"/>
</dbReference>
<feature type="repeat" description="ANK" evidence="2">
    <location>
        <begin position="832"/>
        <end position="856"/>
    </location>
</feature>
<evidence type="ECO:0008006" key="10">
    <source>
        <dbReference type="Google" id="ProtNLM"/>
    </source>
</evidence>
<evidence type="ECO:0000259" key="6">
    <source>
        <dbReference type="Pfam" id="PF23239"/>
    </source>
</evidence>
<dbReference type="OrthoDB" id="163438at2759"/>
<feature type="domain" description="GPI inositol-deacylase winged helix" evidence="5">
    <location>
        <begin position="602"/>
        <end position="692"/>
    </location>
</feature>
<dbReference type="SUPFAM" id="SSF52540">
    <property type="entry name" value="P-loop containing nucleoside triphosphate hydrolases"/>
    <property type="match status" value="1"/>
</dbReference>
<evidence type="ECO:0000313" key="9">
    <source>
        <dbReference type="Proteomes" id="UP000654922"/>
    </source>
</evidence>